<keyword evidence="4 6" id="KW-1133">Transmembrane helix</keyword>
<dbReference type="Proteomes" id="UP000198525">
    <property type="component" value="Unassembled WGS sequence"/>
</dbReference>
<feature type="transmembrane region" description="Helical" evidence="6">
    <location>
        <begin position="176"/>
        <end position="198"/>
    </location>
</feature>
<name>A0A1G8RB39_9GAMM</name>
<dbReference type="EMBL" id="FNES01000003">
    <property type="protein sequence ID" value="SDJ13590.1"/>
    <property type="molecule type" value="Genomic_DNA"/>
</dbReference>
<feature type="transmembrane region" description="Helical" evidence="6">
    <location>
        <begin position="6"/>
        <end position="27"/>
    </location>
</feature>
<evidence type="ECO:0000256" key="6">
    <source>
        <dbReference type="SAM" id="Phobius"/>
    </source>
</evidence>
<proteinExistence type="predicted"/>
<evidence type="ECO:0000256" key="4">
    <source>
        <dbReference type="ARBA" id="ARBA00022989"/>
    </source>
</evidence>
<keyword evidence="2" id="KW-1003">Cell membrane</keyword>
<dbReference type="OrthoDB" id="5638726at2"/>
<dbReference type="AlphaFoldDB" id="A0A1G8RB39"/>
<accession>A0A1G8RB39</accession>
<keyword evidence="3 6" id="KW-0812">Transmembrane</keyword>
<comment type="subcellular location">
    <subcellularLocation>
        <location evidence="1">Cell membrane</location>
        <topology evidence="1">Multi-pass membrane protein</topology>
    </subcellularLocation>
</comment>
<evidence type="ECO:0000256" key="3">
    <source>
        <dbReference type="ARBA" id="ARBA00022692"/>
    </source>
</evidence>
<keyword evidence="5 6" id="KW-0472">Membrane</keyword>
<dbReference type="InterPro" id="IPR001123">
    <property type="entry name" value="LeuE-type"/>
</dbReference>
<evidence type="ECO:0000256" key="2">
    <source>
        <dbReference type="ARBA" id="ARBA00022475"/>
    </source>
</evidence>
<feature type="transmembrane region" description="Helical" evidence="6">
    <location>
        <begin position="145"/>
        <end position="164"/>
    </location>
</feature>
<dbReference type="PANTHER" id="PTHR30086">
    <property type="entry name" value="ARGININE EXPORTER PROTEIN ARGO"/>
    <property type="match status" value="1"/>
</dbReference>
<dbReference type="RefSeq" id="WP_089683625.1">
    <property type="nucleotide sequence ID" value="NZ_FNES01000003.1"/>
</dbReference>
<dbReference type="PANTHER" id="PTHR30086:SF20">
    <property type="entry name" value="ARGININE EXPORTER PROTEIN ARGO-RELATED"/>
    <property type="match status" value="1"/>
</dbReference>
<reference evidence="7 8" key="1">
    <citation type="submission" date="2016-10" db="EMBL/GenBank/DDBJ databases">
        <authorList>
            <person name="de Groot N.N."/>
        </authorList>
    </citation>
    <scope>NUCLEOTIDE SEQUENCE [LARGE SCALE GENOMIC DNA]</scope>
    <source>
        <strain evidence="7 8">CGMCC 1.6133</strain>
    </source>
</reference>
<evidence type="ECO:0000256" key="5">
    <source>
        <dbReference type="ARBA" id="ARBA00023136"/>
    </source>
</evidence>
<keyword evidence="8" id="KW-1185">Reference proteome</keyword>
<evidence type="ECO:0000313" key="7">
    <source>
        <dbReference type="EMBL" id="SDJ13590.1"/>
    </source>
</evidence>
<organism evidence="7 8">
    <name type="scientific">Billgrantia gudaonensis</name>
    <dbReference type="NCBI Taxonomy" id="376427"/>
    <lineage>
        <taxon>Bacteria</taxon>
        <taxon>Pseudomonadati</taxon>
        <taxon>Pseudomonadota</taxon>
        <taxon>Gammaproteobacteria</taxon>
        <taxon>Oceanospirillales</taxon>
        <taxon>Halomonadaceae</taxon>
        <taxon>Billgrantia</taxon>
    </lineage>
</organism>
<dbReference type="Pfam" id="PF01810">
    <property type="entry name" value="LysE"/>
    <property type="match status" value="1"/>
</dbReference>
<sequence length="203" mass="21264">MLESFVTGFLVSGGIIVAIGAQNAYVLGQAVRRQHHWWSAGLCMSSDVLLLSAGMFGVGALLLTAPEAMNVLRWLGVIFLAWLAGQALYRAVQGRVGLDAAASDGRTRRQVLLATLAVTILNPQVYLDTLLLIPSVGAQQESAGLFLAGAASASVTWFSLLAWGGAALSPWLSRPLAWRAIDGVIGVMMAAIAVQLAVQPPVA</sequence>
<evidence type="ECO:0000256" key="1">
    <source>
        <dbReference type="ARBA" id="ARBA00004651"/>
    </source>
</evidence>
<feature type="transmembrane region" description="Helical" evidence="6">
    <location>
        <begin position="111"/>
        <end position="133"/>
    </location>
</feature>
<dbReference type="GO" id="GO:0005886">
    <property type="term" value="C:plasma membrane"/>
    <property type="evidence" value="ECO:0007669"/>
    <property type="project" value="UniProtKB-SubCell"/>
</dbReference>
<evidence type="ECO:0000313" key="8">
    <source>
        <dbReference type="Proteomes" id="UP000198525"/>
    </source>
</evidence>
<gene>
    <name evidence="7" type="ORF">SAMN04487954_103142</name>
</gene>
<feature type="transmembrane region" description="Helical" evidence="6">
    <location>
        <begin position="48"/>
        <end position="65"/>
    </location>
</feature>
<protein>
    <submittedName>
        <fullName evidence="7">L-lysine exporter family protein LysE/ArgO</fullName>
    </submittedName>
</protein>
<feature type="transmembrane region" description="Helical" evidence="6">
    <location>
        <begin position="71"/>
        <end position="91"/>
    </location>
</feature>
<dbReference type="GO" id="GO:0015171">
    <property type="term" value="F:amino acid transmembrane transporter activity"/>
    <property type="evidence" value="ECO:0007669"/>
    <property type="project" value="TreeGrafter"/>
</dbReference>
<dbReference type="STRING" id="376427.SAMN04487954_103142"/>